<dbReference type="OrthoDB" id="9786516at2"/>
<proteinExistence type="predicted"/>
<evidence type="ECO:0000256" key="1">
    <source>
        <dbReference type="ARBA" id="ARBA00004328"/>
    </source>
</evidence>
<dbReference type="RefSeq" id="WP_099540480.1">
    <property type="nucleotide sequence ID" value="NZ_PEBQ01000030.1"/>
</dbReference>
<dbReference type="NCBIfam" id="TIGR01554">
    <property type="entry name" value="major_cap_HK97"/>
    <property type="match status" value="1"/>
</dbReference>
<dbReference type="InterPro" id="IPR024455">
    <property type="entry name" value="Phage_capsid"/>
</dbReference>
<dbReference type="SUPFAM" id="SSF56563">
    <property type="entry name" value="Major capsid protein gp5"/>
    <property type="match status" value="1"/>
</dbReference>
<dbReference type="Proteomes" id="UP000228751">
    <property type="component" value="Unassembled WGS sequence"/>
</dbReference>
<protein>
    <submittedName>
        <fullName evidence="5">Phage major capsid protein</fullName>
    </submittedName>
</protein>
<evidence type="ECO:0000313" key="6">
    <source>
        <dbReference type="Proteomes" id="UP000228751"/>
    </source>
</evidence>
<evidence type="ECO:0000256" key="2">
    <source>
        <dbReference type="SAM" id="Coils"/>
    </source>
</evidence>
<name>A0A2G4RF14_9PROT</name>
<organism evidence="5 6">
    <name type="scientific">Acetobacter pomorum</name>
    <dbReference type="NCBI Taxonomy" id="65959"/>
    <lineage>
        <taxon>Bacteria</taxon>
        <taxon>Pseudomonadati</taxon>
        <taxon>Pseudomonadota</taxon>
        <taxon>Alphaproteobacteria</taxon>
        <taxon>Acetobacterales</taxon>
        <taxon>Acetobacteraceae</taxon>
        <taxon>Acetobacter</taxon>
    </lineage>
</organism>
<dbReference type="AlphaFoldDB" id="A0A2G4RF14"/>
<feature type="coiled-coil region" evidence="2">
    <location>
        <begin position="34"/>
        <end position="64"/>
    </location>
</feature>
<keyword evidence="6" id="KW-1185">Reference proteome</keyword>
<sequence length="416" mass="44872">MKSKELRAKRAKLVEDARALTNGDTMTDEQAAQFDAMMAEADQIKAQIDRIERAEDAERTLAQEIANRADENGTSTDEQEDEERRHKRVFASWLLGGINSLTGEDRDYVVKRMSAAQSQFKNDANGTGTGPAGGYLVPPAFADQLLVALKDYFSALDLFDEVSTGTGADLPWPTNDDTSRRARIIGENTQIGQSPMTFGQSVLKAFLYATDAVLVPWTLMEDSFIDLDAFITTALGTAFGRTLADDLTNGTGNGMPMGVATAAAAGPTSVGAAIAFEDIMELKHSVNRAYRTGAVFMMNDNTVKSLALLKDNEGRPLWIPSLQVDCPDVLAGFPIAVNESMADVGAGNAPMLFGNMKNYKFRMVKQVSIVRLNERYADFLQTGFFGYARFGGGLPSAAQPIKKLVMKGTAAPATGG</sequence>
<evidence type="ECO:0000313" key="5">
    <source>
        <dbReference type="EMBL" id="PHY95181.1"/>
    </source>
</evidence>
<comment type="subcellular location">
    <subcellularLocation>
        <location evidence="1">Virion</location>
    </subcellularLocation>
</comment>
<accession>A0A2G4RF14</accession>
<reference evidence="5 6" key="1">
    <citation type="submission" date="2017-10" db="EMBL/GenBank/DDBJ databases">
        <title>Genomic analysis of the genus Acetobacter.</title>
        <authorList>
            <person name="Kim K.H."/>
            <person name="Chun B.H."/>
            <person name="Son A.R."/>
            <person name="Jeon C.O."/>
        </authorList>
    </citation>
    <scope>NUCLEOTIDE SEQUENCE [LARGE SCALE GENOMIC DNA]</scope>
    <source>
        <strain evidence="5 6">LHT 2458</strain>
    </source>
</reference>
<dbReference type="EMBL" id="PEBQ01000030">
    <property type="protein sequence ID" value="PHY95181.1"/>
    <property type="molecule type" value="Genomic_DNA"/>
</dbReference>
<dbReference type="Gene3D" id="3.30.2320.10">
    <property type="entry name" value="hypothetical protein PF0899 domain"/>
    <property type="match status" value="1"/>
</dbReference>
<gene>
    <name evidence="5" type="ORF">CSR02_02745</name>
</gene>
<evidence type="ECO:0000256" key="3">
    <source>
        <dbReference type="SAM" id="MobiDB-lite"/>
    </source>
</evidence>
<evidence type="ECO:0000259" key="4">
    <source>
        <dbReference type="Pfam" id="PF05065"/>
    </source>
</evidence>
<keyword evidence="2" id="KW-0175">Coiled coil</keyword>
<feature type="region of interest" description="Disordered" evidence="3">
    <location>
        <begin position="64"/>
        <end position="85"/>
    </location>
</feature>
<dbReference type="Pfam" id="PF05065">
    <property type="entry name" value="Phage_capsid"/>
    <property type="match status" value="1"/>
</dbReference>
<dbReference type="InterPro" id="IPR054612">
    <property type="entry name" value="Phage_capsid-like_C"/>
</dbReference>
<comment type="caution">
    <text evidence="5">The sequence shown here is derived from an EMBL/GenBank/DDBJ whole genome shotgun (WGS) entry which is preliminary data.</text>
</comment>
<feature type="domain" description="Phage capsid-like C-terminal" evidence="4">
    <location>
        <begin position="133"/>
        <end position="404"/>
    </location>
</feature>